<dbReference type="RefSeq" id="WP_348737974.1">
    <property type="nucleotide sequence ID" value="NZ_CAXJRC010000011.1"/>
</dbReference>
<organism evidence="2 3">
    <name type="scientific">Tenacibaculum vairaonense</name>
    <dbReference type="NCBI Taxonomy" id="3137860"/>
    <lineage>
        <taxon>Bacteria</taxon>
        <taxon>Pseudomonadati</taxon>
        <taxon>Bacteroidota</taxon>
        <taxon>Flavobacteriia</taxon>
        <taxon>Flavobacteriales</taxon>
        <taxon>Flavobacteriaceae</taxon>
        <taxon>Tenacibaculum</taxon>
    </lineage>
</organism>
<dbReference type="PROSITE" id="PS51257">
    <property type="entry name" value="PROKAR_LIPOPROTEIN"/>
    <property type="match status" value="1"/>
</dbReference>
<feature type="signal peptide" evidence="1">
    <location>
        <begin position="1"/>
        <end position="18"/>
    </location>
</feature>
<dbReference type="Proteomes" id="UP001497602">
    <property type="component" value="Unassembled WGS sequence"/>
</dbReference>
<dbReference type="SUPFAM" id="SSF48452">
    <property type="entry name" value="TPR-like"/>
    <property type="match status" value="1"/>
</dbReference>
<evidence type="ECO:0000313" key="3">
    <source>
        <dbReference type="Proteomes" id="UP001497602"/>
    </source>
</evidence>
<dbReference type="InterPro" id="IPR041662">
    <property type="entry name" value="SusD-like_2"/>
</dbReference>
<evidence type="ECO:0000256" key="1">
    <source>
        <dbReference type="SAM" id="SignalP"/>
    </source>
</evidence>
<dbReference type="Pfam" id="PF12771">
    <property type="entry name" value="SusD-like_2"/>
    <property type="match status" value="1"/>
</dbReference>
<sequence>MKKNVIKTLALASILALGYSCDTYDFGNTDDNLNNPSTTVPSSLLTSAQSKLVGALSLSGTATPSLYVQHLSQTQYTEESRYQTINFGWNIVGSGTLQQGNVNVYNKSILGLQTIIDANTDTPAEMISFGSNANQIAVARILKAYYYQWMTDRWGMLPYTEALGGIDNPNPKYDTQEFIYKDLFKEVDAALAQMDGGAGPSGDIFFGGDMAKWKKFANTFKMNMAIRLAKVYPNSGDYAATKFNEAMSGAIASVSENIMFPCIADDQFDNPYQDDYVDAGREDECLSDVLVNRMQALNDPRLPKFGQPAADTGTFVGLRYGWAGAGTVPNTAVSFMNNTLIKESETNLPMFTYAQIAFNKAEAVTLGWISGDAKTFYEDGIKASMEQWGVTTADATAYLAETDVVYNAGNAMNQIAEQKWLALFYQPYEAWAEWRRLDYPVLTPAVDALNGTNQIPTRHGYPSTEPSQNKANYDAAVATQGADGLFTKLWWDK</sequence>
<gene>
    <name evidence="2" type="ORF">T190115A13A_10327</name>
</gene>
<feature type="chain" id="PRO_5046494766" evidence="1">
    <location>
        <begin position="19"/>
        <end position="493"/>
    </location>
</feature>
<keyword evidence="3" id="KW-1185">Reference proteome</keyword>
<keyword evidence="1" id="KW-0732">Signal</keyword>
<protein>
    <submittedName>
        <fullName evidence="2">Starch-binding outer membrane protein, SusD/RagB family</fullName>
    </submittedName>
</protein>
<dbReference type="InterPro" id="IPR011990">
    <property type="entry name" value="TPR-like_helical_dom_sf"/>
</dbReference>
<evidence type="ECO:0000313" key="2">
    <source>
        <dbReference type="EMBL" id="CAL2106171.1"/>
    </source>
</evidence>
<proteinExistence type="predicted"/>
<name>A0ABM9PKI9_9FLAO</name>
<dbReference type="EMBL" id="CAXJRC010000011">
    <property type="protein sequence ID" value="CAL2106171.1"/>
    <property type="molecule type" value="Genomic_DNA"/>
</dbReference>
<dbReference type="Gene3D" id="1.25.40.390">
    <property type="match status" value="1"/>
</dbReference>
<comment type="caution">
    <text evidence="2">The sequence shown here is derived from an EMBL/GenBank/DDBJ whole genome shotgun (WGS) entry which is preliminary data.</text>
</comment>
<reference evidence="2 3" key="1">
    <citation type="submission" date="2024-05" db="EMBL/GenBank/DDBJ databases">
        <authorList>
            <person name="Duchaud E."/>
        </authorList>
    </citation>
    <scope>NUCLEOTIDE SEQUENCE [LARGE SCALE GENOMIC DNA]</scope>
    <source>
        <strain evidence="2">Ena-SAMPLE-TAB-13-05-2024-13:56:06:370-140305</strain>
    </source>
</reference>
<accession>A0ABM9PKI9</accession>